<sequence>MRHVLLLMKYHIIEIIDLVLHHHHTGQWKCKRNRIKFEIF</sequence>
<name>A0A1I8EQW9_WUCBA</name>
<organism evidence="1">
    <name type="scientific">Wuchereria bancrofti</name>
    <dbReference type="NCBI Taxonomy" id="6293"/>
    <lineage>
        <taxon>Eukaryota</taxon>
        <taxon>Metazoa</taxon>
        <taxon>Ecdysozoa</taxon>
        <taxon>Nematoda</taxon>
        <taxon>Chromadorea</taxon>
        <taxon>Rhabditida</taxon>
        <taxon>Spirurina</taxon>
        <taxon>Spiruromorpha</taxon>
        <taxon>Filarioidea</taxon>
        <taxon>Onchocercidae</taxon>
        <taxon>Wuchereria</taxon>
    </lineage>
</organism>
<reference evidence="1" key="1">
    <citation type="submission" date="2016-11" db="UniProtKB">
        <authorList>
            <consortium name="WormBaseParasite"/>
        </authorList>
    </citation>
    <scope>IDENTIFICATION</scope>
    <source>
        <strain evidence="1">pt0022</strain>
    </source>
</reference>
<evidence type="ECO:0000313" key="1">
    <source>
        <dbReference type="WBParaSite" id="maker-PairedContig_4212-snap-gene-0.7-mRNA-1"/>
    </source>
</evidence>
<protein>
    <submittedName>
        <fullName evidence="1">Uncharacterized protein</fullName>
    </submittedName>
</protein>
<accession>A0A1I8EQW9</accession>
<proteinExistence type="predicted"/>
<dbReference type="WBParaSite" id="maker-PairedContig_4212-snap-gene-0.7-mRNA-1">
    <property type="protein sequence ID" value="maker-PairedContig_4212-snap-gene-0.7-mRNA-1"/>
    <property type="gene ID" value="maker-PairedContig_4212-snap-gene-0.7"/>
</dbReference>
<dbReference type="AlphaFoldDB" id="A0A1I8EQW9"/>